<reference evidence="3 4" key="1">
    <citation type="journal article" date="2024" name="ISME J.">
        <title>Tailless and filamentous prophages are predominant in marine Vibrio.</title>
        <authorList>
            <person name="Steensen K."/>
            <person name="Seneca J."/>
            <person name="Bartlau N."/>
            <person name="Yu X.A."/>
            <person name="Hussain F.A."/>
            <person name="Polz M.F."/>
        </authorList>
    </citation>
    <scope>NUCLEOTIDE SEQUENCE [LARGE SCALE GENOMIC DNA]</scope>
    <source>
        <strain evidence="3 4">10N.222.51.A1</strain>
    </source>
</reference>
<comment type="caution">
    <text evidence="3">The sequence shown here is derived from an EMBL/GenBank/DDBJ whole genome shotgun (WGS) entry which is preliminary data.</text>
</comment>
<protein>
    <submittedName>
        <fullName evidence="3">Prepilin peptidase</fullName>
    </submittedName>
</protein>
<feature type="transmembrane region" description="Helical" evidence="1">
    <location>
        <begin position="52"/>
        <end position="73"/>
    </location>
</feature>
<dbReference type="InterPro" id="IPR000045">
    <property type="entry name" value="Prepilin_IV_endopep_pep"/>
</dbReference>
<feature type="transmembrane region" description="Helical" evidence="1">
    <location>
        <begin position="150"/>
        <end position="168"/>
    </location>
</feature>
<dbReference type="EMBL" id="JBFRUW010000005">
    <property type="protein sequence ID" value="MFA0567375.1"/>
    <property type="molecule type" value="Genomic_DNA"/>
</dbReference>
<sequence length="169" mass="18880">MDIIIWGLFFIIAVFDARDNRIPNKLLISIIVVVTINSIIFTHSVSMTHSLLGLVVLFSIGLLLFFVKAMAPGDVKLLGVVGYYIGFWNIPSFMFYTLISGAIVGSLYSLQVLADNPNQFKLLVNRYSTVFLYGKVSEDLITNTEPSKKLRMPFGPVVVIGLALYSYFQ</sequence>
<gene>
    <name evidence="3" type="ORF">AB4566_03725</name>
</gene>
<organism evidence="3 4">
    <name type="scientific">Vibrio gallaecicus</name>
    <dbReference type="NCBI Taxonomy" id="552386"/>
    <lineage>
        <taxon>Bacteria</taxon>
        <taxon>Pseudomonadati</taxon>
        <taxon>Pseudomonadota</taxon>
        <taxon>Gammaproteobacteria</taxon>
        <taxon>Vibrionales</taxon>
        <taxon>Vibrionaceae</taxon>
        <taxon>Vibrio</taxon>
    </lineage>
</organism>
<dbReference type="Pfam" id="PF01478">
    <property type="entry name" value="Peptidase_A24"/>
    <property type="match status" value="1"/>
</dbReference>
<accession>A0ABV4N7V6</accession>
<keyword evidence="4" id="KW-1185">Reference proteome</keyword>
<dbReference type="RefSeq" id="WP_372264941.1">
    <property type="nucleotide sequence ID" value="NZ_JBFRUW010000005.1"/>
</dbReference>
<name>A0ABV4N7V6_9VIBR</name>
<evidence type="ECO:0000313" key="4">
    <source>
        <dbReference type="Proteomes" id="UP001570417"/>
    </source>
</evidence>
<feature type="transmembrane region" description="Helical" evidence="1">
    <location>
        <begin position="27"/>
        <end position="45"/>
    </location>
</feature>
<evidence type="ECO:0000256" key="1">
    <source>
        <dbReference type="SAM" id="Phobius"/>
    </source>
</evidence>
<evidence type="ECO:0000313" key="3">
    <source>
        <dbReference type="EMBL" id="MFA0567375.1"/>
    </source>
</evidence>
<dbReference type="Proteomes" id="UP001570417">
    <property type="component" value="Unassembled WGS sequence"/>
</dbReference>
<keyword evidence="1" id="KW-0812">Transmembrane</keyword>
<proteinExistence type="predicted"/>
<dbReference type="Gene3D" id="1.20.120.1220">
    <property type="match status" value="1"/>
</dbReference>
<keyword evidence="1" id="KW-1133">Transmembrane helix</keyword>
<feature type="domain" description="Prepilin type IV endopeptidase peptidase" evidence="2">
    <location>
        <begin position="4"/>
        <end position="105"/>
    </location>
</feature>
<evidence type="ECO:0000259" key="2">
    <source>
        <dbReference type="Pfam" id="PF01478"/>
    </source>
</evidence>
<keyword evidence="1" id="KW-0472">Membrane</keyword>